<feature type="non-terminal residue" evidence="1">
    <location>
        <position position="56"/>
    </location>
</feature>
<dbReference type="KEGG" id="dpl:KGM_209343A"/>
<organism evidence="1 2">
    <name type="scientific">Danaus plexippus plexippus</name>
    <dbReference type="NCBI Taxonomy" id="278856"/>
    <lineage>
        <taxon>Eukaryota</taxon>
        <taxon>Metazoa</taxon>
        <taxon>Ecdysozoa</taxon>
        <taxon>Arthropoda</taxon>
        <taxon>Hexapoda</taxon>
        <taxon>Insecta</taxon>
        <taxon>Pterygota</taxon>
        <taxon>Neoptera</taxon>
        <taxon>Endopterygota</taxon>
        <taxon>Lepidoptera</taxon>
        <taxon>Glossata</taxon>
        <taxon>Ditrysia</taxon>
        <taxon>Papilionoidea</taxon>
        <taxon>Nymphalidae</taxon>
        <taxon>Danainae</taxon>
        <taxon>Danaini</taxon>
        <taxon>Danaina</taxon>
        <taxon>Danaus</taxon>
        <taxon>Danaus</taxon>
    </lineage>
</organism>
<gene>
    <name evidence="1" type="ORF">KGM_209343A</name>
</gene>
<reference evidence="1 2" key="1">
    <citation type="journal article" date="2011" name="Cell">
        <title>The monarch butterfly genome yields insights into long-distance migration.</title>
        <authorList>
            <person name="Zhan S."/>
            <person name="Merlin C."/>
            <person name="Boore J.L."/>
            <person name="Reppert S.M."/>
        </authorList>
    </citation>
    <scope>NUCLEOTIDE SEQUENCE [LARGE SCALE GENOMIC DNA]</scope>
    <source>
        <strain evidence="1">F-2</strain>
    </source>
</reference>
<comment type="caution">
    <text evidence="1">The sequence shown here is derived from an EMBL/GenBank/DDBJ whole genome shotgun (WGS) entry which is preliminary data.</text>
</comment>
<dbReference type="InParanoid" id="A0A212FPT8"/>
<evidence type="ECO:0000313" key="1">
    <source>
        <dbReference type="EMBL" id="OWR55766.1"/>
    </source>
</evidence>
<dbReference type="AlphaFoldDB" id="A0A212FPT8"/>
<dbReference type="EMBL" id="AGBW02000629">
    <property type="protein sequence ID" value="OWR55766.1"/>
    <property type="molecule type" value="Genomic_DNA"/>
</dbReference>
<accession>A0A212FPT8</accession>
<keyword evidence="2" id="KW-1185">Reference proteome</keyword>
<sequence>MTPLHEKDDPAGALYKCSDNGWINEHLSLQWLTHFKQHAKPSTAILVTFLFPSTNI</sequence>
<protein>
    <submittedName>
        <fullName evidence="1">Uncharacterized protein</fullName>
    </submittedName>
</protein>
<dbReference type="Proteomes" id="UP000007151">
    <property type="component" value="Unassembled WGS sequence"/>
</dbReference>
<name>A0A212FPT8_DANPL</name>
<evidence type="ECO:0000313" key="2">
    <source>
        <dbReference type="Proteomes" id="UP000007151"/>
    </source>
</evidence>
<proteinExistence type="predicted"/>